<proteinExistence type="predicted"/>
<reference evidence="2" key="1">
    <citation type="journal article" date="2021" name="G3 (Bethesda)">
        <title>Chromosome assembled and annotated genome sequence of Aspergillus flavus NRRL 3357.</title>
        <authorList>
            <person name="Skerker J.M."/>
            <person name="Pianalto K.M."/>
            <person name="Mondo S.J."/>
            <person name="Yang K."/>
            <person name="Arkin A.P."/>
            <person name="Keller N.P."/>
            <person name="Grigoriev I.V."/>
            <person name="Louise Glass N.L."/>
        </authorList>
    </citation>
    <scope>NUCLEOTIDE SEQUENCE [LARGE SCALE GENOMIC DNA]</scope>
    <source>
        <strain evidence="2">ATCC 200026 / FGSC A1120 / IAM 13836 / NRRL 3357 / JCM 12722 / SRRC 167</strain>
    </source>
</reference>
<dbReference type="AlphaFoldDB" id="A0A7U2R155"/>
<dbReference type="Proteomes" id="UP000596276">
    <property type="component" value="Chromosome 4"/>
</dbReference>
<evidence type="ECO:0000313" key="2">
    <source>
        <dbReference type="Proteomes" id="UP000596276"/>
    </source>
</evidence>
<sequence length="170" mass="19224">MLLPESLGKLPAIKISFSGDSSYVPSKTKRQPATQQQIVGRIPEVGQGYAIKIASFWIQCALKLTRDGNPSLGSERNEVSGKSFPDHYLIIAGRVTQRPEGNTIILKFDSACYDIQLEHDKKIVFTDRSEDTWYSWDKANYEVLGHIKLGLTYVEIERDRRGFAAEMNKK</sequence>
<accession>A0A7U2R155</accession>
<name>A0A7U2R155_ASPFN</name>
<protein>
    <submittedName>
        <fullName evidence="1">Uncharacterized protein</fullName>
    </submittedName>
</protein>
<evidence type="ECO:0000313" key="1">
    <source>
        <dbReference type="EMBL" id="QRD90550.1"/>
    </source>
</evidence>
<gene>
    <name evidence="1" type="ORF">F9C07_2213175</name>
</gene>
<keyword evidence="2" id="KW-1185">Reference proteome</keyword>
<organism evidence="1 2">
    <name type="scientific">Aspergillus flavus (strain ATCC 200026 / FGSC A1120 / IAM 13836 / NRRL 3357 / JCM 12722 / SRRC 167)</name>
    <dbReference type="NCBI Taxonomy" id="332952"/>
    <lineage>
        <taxon>Eukaryota</taxon>
        <taxon>Fungi</taxon>
        <taxon>Dikarya</taxon>
        <taxon>Ascomycota</taxon>
        <taxon>Pezizomycotina</taxon>
        <taxon>Eurotiomycetes</taxon>
        <taxon>Eurotiomycetidae</taxon>
        <taxon>Eurotiales</taxon>
        <taxon>Aspergillaceae</taxon>
        <taxon>Aspergillus</taxon>
        <taxon>Aspergillus subgen. Circumdati</taxon>
    </lineage>
</organism>
<dbReference type="EMBL" id="CP044618">
    <property type="protein sequence ID" value="QRD90550.1"/>
    <property type="molecule type" value="Genomic_DNA"/>
</dbReference>
<dbReference type="VEuPathDB" id="FungiDB:F9C07_2213175"/>